<evidence type="ECO:0000313" key="7">
    <source>
        <dbReference type="EMBL" id="OGM88907.1"/>
    </source>
</evidence>
<dbReference type="CDD" id="cd00462">
    <property type="entry name" value="PTH"/>
    <property type="match status" value="1"/>
</dbReference>
<dbReference type="Gene3D" id="3.40.50.1470">
    <property type="entry name" value="Peptidyl-tRNA hydrolase"/>
    <property type="match status" value="1"/>
</dbReference>
<sequence>MKLIIGLGNPGEKYKNTRHNAGFLVADKLQEIKLPTGVVVTKSGVFMNESGTKVLAQYTKYNIRNTGLYIVHDDLDIPLGSYKIQYGIGPKVHNGINSIEAELGTKDFWRIRVGVDNRKSEDRTQGEEYVLQDFTEEERKIIDGVIEKICKEINHLLQ</sequence>
<keyword evidence="4" id="KW-0694">RNA-binding</keyword>
<dbReference type="AlphaFoldDB" id="A0A1F8DJX5"/>
<gene>
    <name evidence="7" type="ORF">A2573_02185</name>
</gene>
<dbReference type="InterPro" id="IPR036416">
    <property type="entry name" value="Pept_tRNA_hydro_sf"/>
</dbReference>
<comment type="similarity">
    <text evidence="5">Belongs to the PTH family.</text>
</comment>
<reference evidence="7 8" key="1">
    <citation type="journal article" date="2016" name="Nat. Commun.">
        <title>Thousands of microbial genomes shed light on interconnected biogeochemical processes in an aquifer system.</title>
        <authorList>
            <person name="Anantharaman K."/>
            <person name="Brown C.T."/>
            <person name="Hug L.A."/>
            <person name="Sharon I."/>
            <person name="Castelle C.J."/>
            <person name="Probst A.J."/>
            <person name="Thomas B.C."/>
            <person name="Singh A."/>
            <person name="Wilkins M.J."/>
            <person name="Karaoz U."/>
            <person name="Brodie E.L."/>
            <person name="Williams K.H."/>
            <person name="Hubbard S.S."/>
            <person name="Banfield J.F."/>
        </authorList>
    </citation>
    <scope>NUCLEOTIDE SEQUENCE [LARGE SCALE GENOMIC DNA]</scope>
</reference>
<evidence type="ECO:0000256" key="2">
    <source>
        <dbReference type="ARBA" id="ARBA00022555"/>
    </source>
</evidence>
<dbReference type="InterPro" id="IPR018171">
    <property type="entry name" value="Pept_tRNA_hydro_CS"/>
</dbReference>
<dbReference type="GO" id="GO:0004045">
    <property type="term" value="F:peptidyl-tRNA hydrolase activity"/>
    <property type="evidence" value="ECO:0007669"/>
    <property type="project" value="UniProtKB-EC"/>
</dbReference>
<proteinExistence type="inferred from homology"/>
<protein>
    <recommendedName>
        <fullName evidence="6">Peptidyl-tRNA hydrolase</fullName>
        <ecNumber evidence="1">3.1.1.29</ecNumber>
    </recommendedName>
</protein>
<dbReference type="PANTHER" id="PTHR17224:SF1">
    <property type="entry name" value="PEPTIDYL-TRNA HYDROLASE"/>
    <property type="match status" value="1"/>
</dbReference>
<dbReference type="PROSITE" id="PS01195">
    <property type="entry name" value="PEPT_TRNA_HYDROL_1"/>
    <property type="match status" value="1"/>
</dbReference>
<dbReference type="InterPro" id="IPR001328">
    <property type="entry name" value="Pept_tRNA_hydro"/>
</dbReference>
<evidence type="ECO:0000256" key="6">
    <source>
        <dbReference type="ARBA" id="ARBA00050038"/>
    </source>
</evidence>
<dbReference type="EMBL" id="MGIL01000001">
    <property type="protein sequence ID" value="OGM88907.1"/>
    <property type="molecule type" value="Genomic_DNA"/>
</dbReference>
<evidence type="ECO:0000256" key="3">
    <source>
        <dbReference type="ARBA" id="ARBA00022801"/>
    </source>
</evidence>
<dbReference type="GO" id="GO:0000049">
    <property type="term" value="F:tRNA binding"/>
    <property type="evidence" value="ECO:0007669"/>
    <property type="project" value="UniProtKB-KW"/>
</dbReference>
<dbReference type="PANTHER" id="PTHR17224">
    <property type="entry name" value="PEPTIDYL-TRNA HYDROLASE"/>
    <property type="match status" value="1"/>
</dbReference>
<organism evidence="7 8">
    <name type="scientific">Candidatus Woesebacteria bacterium RIFOXYD1_FULL_43_18</name>
    <dbReference type="NCBI Taxonomy" id="1802551"/>
    <lineage>
        <taxon>Bacteria</taxon>
        <taxon>Candidatus Woeseibacteriota</taxon>
    </lineage>
</organism>
<evidence type="ECO:0000256" key="1">
    <source>
        <dbReference type="ARBA" id="ARBA00013260"/>
    </source>
</evidence>
<dbReference type="Pfam" id="PF01195">
    <property type="entry name" value="Pept_tRNA_hydro"/>
    <property type="match status" value="1"/>
</dbReference>
<accession>A0A1F8DJX5</accession>
<name>A0A1F8DJX5_9BACT</name>
<dbReference type="SUPFAM" id="SSF53178">
    <property type="entry name" value="Peptidyl-tRNA hydrolase-like"/>
    <property type="match status" value="1"/>
</dbReference>
<evidence type="ECO:0000256" key="4">
    <source>
        <dbReference type="ARBA" id="ARBA00022884"/>
    </source>
</evidence>
<dbReference type="NCBIfam" id="TIGR00447">
    <property type="entry name" value="pth"/>
    <property type="match status" value="1"/>
</dbReference>
<evidence type="ECO:0000256" key="5">
    <source>
        <dbReference type="ARBA" id="ARBA00038063"/>
    </source>
</evidence>
<keyword evidence="2" id="KW-0820">tRNA-binding</keyword>
<keyword evidence="3" id="KW-0378">Hydrolase</keyword>
<dbReference type="EC" id="3.1.1.29" evidence="1"/>
<dbReference type="Proteomes" id="UP000177596">
    <property type="component" value="Unassembled WGS sequence"/>
</dbReference>
<evidence type="ECO:0000313" key="8">
    <source>
        <dbReference type="Proteomes" id="UP000177596"/>
    </source>
</evidence>
<comment type="caution">
    <text evidence="7">The sequence shown here is derived from an EMBL/GenBank/DDBJ whole genome shotgun (WGS) entry which is preliminary data.</text>
</comment>